<dbReference type="InterPro" id="IPR015424">
    <property type="entry name" value="PyrdxlP-dep_Trfase"/>
</dbReference>
<dbReference type="VEuPathDB" id="FungiDB:ASPSYDRAFT_72069"/>
<dbReference type="RefSeq" id="XP_040698546.1">
    <property type="nucleotide sequence ID" value="XM_040850626.1"/>
</dbReference>
<evidence type="ECO:0000256" key="3">
    <source>
        <dbReference type="RuleBase" id="RU362118"/>
    </source>
</evidence>
<sequence>MASNTDNKFILTAEALDKALHNMTMATKAIHANDFVSPHRAIAQGMHVAVNDRYERDPDNLVQMENKDPNAPFDSHIYSRYTAPNSNRLEVLLRSIFGGEVITYSSGLSAFHAAMVLLNPKRIFIGENGYHGSHGVIDVMTKLTGIQKLDLSQLDQLGPGDVVHIETPLNPTGEAPRNLAYYRDRAHERAAYLCVDATFAPPPLLQNPLDLGG</sequence>
<dbReference type="GO" id="GO:0030170">
    <property type="term" value="F:pyridoxal phosphate binding"/>
    <property type="evidence" value="ECO:0007669"/>
    <property type="project" value="InterPro"/>
</dbReference>
<evidence type="ECO:0000313" key="5">
    <source>
        <dbReference type="Proteomes" id="UP000184356"/>
    </source>
</evidence>
<dbReference type="SUPFAM" id="SSF53383">
    <property type="entry name" value="PLP-dependent transferases"/>
    <property type="match status" value="1"/>
</dbReference>
<dbReference type="Gene3D" id="3.40.640.10">
    <property type="entry name" value="Type I PLP-dependent aspartate aminotransferase-like (Major domain)"/>
    <property type="match status" value="1"/>
</dbReference>
<dbReference type="PANTHER" id="PTHR11808:SF35">
    <property type="entry name" value="CYSTATHIONINE GAMMA-SYNTHASE (AFU_ORTHOLOGUE AFUA_7G01590)"/>
    <property type="match status" value="1"/>
</dbReference>
<protein>
    <recommendedName>
        <fullName evidence="6">Aminotransferase class I/classII domain-containing protein</fullName>
    </recommendedName>
</protein>
<dbReference type="GO" id="GO:0016846">
    <property type="term" value="F:carbon-sulfur lyase activity"/>
    <property type="evidence" value="ECO:0007669"/>
    <property type="project" value="TreeGrafter"/>
</dbReference>
<dbReference type="EMBL" id="KV878594">
    <property type="protein sequence ID" value="OJJ54740.1"/>
    <property type="molecule type" value="Genomic_DNA"/>
</dbReference>
<name>A0A1L9T5L1_9EURO</name>
<evidence type="ECO:0008006" key="6">
    <source>
        <dbReference type="Google" id="ProtNLM"/>
    </source>
</evidence>
<organism evidence="4 5">
    <name type="scientific">Aspergillus sydowii CBS 593.65</name>
    <dbReference type="NCBI Taxonomy" id="1036612"/>
    <lineage>
        <taxon>Eukaryota</taxon>
        <taxon>Fungi</taxon>
        <taxon>Dikarya</taxon>
        <taxon>Ascomycota</taxon>
        <taxon>Pezizomycotina</taxon>
        <taxon>Eurotiomycetes</taxon>
        <taxon>Eurotiomycetidae</taxon>
        <taxon>Eurotiales</taxon>
        <taxon>Aspergillaceae</taxon>
        <taxon>Aspergillus</taxon>
        <taxon>Aspergillus subgen. Nidulantes</taxon>
    </lineage>
</organism>
<dbReference type="InterPro" id="IPR000277">
    <property type="entry name" value="Cys/Met-Metab_PyrdxlP-dep_enz"/>
</dbReference>
<proteinExistence type="inferred from homology"/>
<comment type="cofactor">
    <cofactor evidence="1 3">
        <name>pyridoxal 5'-phosphate</name>
        <dbReference type="ChEBI" id="CHEBI:597326"/>
    </cofactor>
</comment>
<dbReference type="GO" id="GO:0005737">
    <property type="term" value="C:cytoplasm"/>
    <property type="evidence" value="ECO:0007669"/>
    <property type="project" value="TreeGrafter"/>
</dbReference>
<dbReference type="GeneID" id="63766699"/>
<evidence type="ECO:0000313" key="4">
    <source>
        <dbReference type="EMBL" id="OJJ54740.1"/>
    </source>
</evidence>
<dbReference type="GO" id="GO:0019346">
    <property type="term" value="P:transsulfuration"/>
    <property type="evidence" value="ECO:0007669"/>
    <property type="project" value="InterPro"/>
</dbReference>
<evidence type="ECO:0000256" key="1">
    <source>
        <dbReference type="ARBA" id="ARBA00001933"/>
    </source>
</evidence>
<keyword evidence="5" id="KW-1185">Reference proteome</keyword>
<dbReference type="OrthoDB" id="3512640at2759"/>
<evidence type="ECO:0000256" key="2">
    <source>
        <dbReference type="ARBA" id="ARBA00022898"/>
    </source>
</evidence>
<dbReference type="Pfam" id="PF01053">
    <property type="entry name" value="Cys_Met_Meta_PP"/>
    <property type="match status" value="1"/>
</dbReference>
<dbReference type="STRING" id="1036612.A0A1L9T5L1"/>
<dbReference type="InterPro" id="IPR015421">
    <property type="entry name" value="PyrdxlP-dep_Trfase_major"/>
</dbReference>
<comment type="similarity">
    <text evidence="3">Belongs to the trans-sulfuration enzymes family.</text>
</comment>
<gene>
    <name evidence="4" type="ORF">ASPSYDRAFT_72069</name>
</gene>
<dbReference type="Proteomes" id="UP000184356">
    <property type="component" value="Unassembled WGS sequence"/>
</dbReference>
<dbReference type="AlphaFoldDB" id="A0A1L9T5L1"/>
<keyword evidence="2 3" id="KW-0663">Pyridoxal phosphate</keyword>
<accession>A0A1L9T5L1</accession>
<reference evidence="5" key="1">
    <citation type="journal article" date="2017" name="Genome Biol.">
        <title>Comparative genomics reveals high biological diversity and specific adaptations in the industrially and medically important fungal genus Aspergillus.</title>
        <authorList>
            <person name="de Vries R.P."/>
            <person name="Riley R."/>
            <person name="Wiebenga A."/>
            <person name="Aguilar-Osorio G."/>
            <person name="Amillis S."/>
            <person name="Uchima C.A."/>
            <person name="Anderluh G."/>
            <person name="Asadollahi M."/>
            <person name="Askin M."/>
            <person name="Barry K."/>
            <person name="Battaglia E."/>
            <person name="Bayram O."/>
            <person name="Benocci T."/>
            <person name="Braus-Stromeyer S.A."/>
            <person name="Caldana C."/>
            <person name="Canovas D."/>
            <person name="Cerqueira G.C."/>
            <person name="Chen F."/>
            <person name="Chen W."/>
            <person name="Choi C."/>
            <person name="Clum A."/>
            <person name="Dos Santos R.A."/>
            <person name="Damasio A.R."/>
            <person name="Diallinas G."/>
            <person name="Emri T."/>
            <person name="Fekete E."/>
            <person name="Flipphi M."/>
            <person name="Freyberg S."/>
            <person name="Gallo A."/>
            <person name="Gournas C."/>
            <person name="Habgood R."/>
            <person name="Hainaut M."/>
            <person name="Harispe M.L."/>
            <person name="Henrissat B."/>
            <person name="Hilden K.S."/>
            <person name="Hope R."/>
            <person name="Hossain A."/>
            <person name="Karabika E."/>
            <person name="Karaffa L."/>
            <person name="Karanyi Z."/>
            <person name="Krasevec N."/>
            <person name="Kuo A."/>
            <person name="Kusch H."/>
            <person name="LaButti K."/>
            <person name="Lagendijk E.L."/>
            <person name="Lapidus A."/>
            <person name="Levasseur A."/>
            <person name="Lindquist E."/>
            <person name="Lipzen A."/>
            <person name="Logrieco A.F."/>
            <person name="MacCabe A."/>
            <person name="Maekelae M.R."/>
            <person name="Malavazi I."/>
            <person name="Melin P."/>
            <person name="Meyer V."/>
            <person name="Mielnichuk N."/>
            <person name="Miskei M."/>
            <person name="Molnar A.P."/>
            <person name="Mule G."/>
            <person name="Ngan C.Y."/>
            <person name="Orejas M."/>
            <person name="Orosz E."/>
            <person name="Ouedraogo J.P."/>
            <person name="Overkamp K.M."/>
            <person name="Park H.-S."/>
            <person name="Perrone G."/>
            <person name="Piumi F."/>
            <person name="Punt P.J."/>
            <person name="Ram A.F."/>
            <person name="Ramon A."/>
            <person name="Rauscher S."/>
            <person name="Record E."/>
            <person name="Riano-Pachon D.M."/>
            <person name="Robert V."/>
            <person name="Roehrig J."/>
            <person name="Ruller R."/>
            <person name="Salamov A."/>
            <person name="Salih N.S."/>
            <person name="Samson R.A."/>
            <person name="Sandor E."/>
            <person name="Sanguinetti M."/>
            <person name="Schuetze T."/>
            <person name="Sepcic K."/>
            <person name="Shelest E."/>
            <person name="Sherlock G."/>
            <person name="Sophianopoulou V."/>
            <person name="Squina F.M."/>
            <person name="Sun H."/>
            <person name="Susca A."/>
            <person name="Todd R.B."/>
            <person name="Tsang A."/>
            <person name="Unkles S.E."/>
            <person name="van de Wiele N."/>
            <person name="van Rossen-Uffink D."/>
            <person name="Oliveira J.V."/>
            <person name="Vesth T.C."/>
            <person name="Visser J."/>
            <person name="Yu J.-H."/>
            <person name="Zhou M."/>
            <person name="Andersen M.R."/>
            <person name="Archer D.B."/>
            <person name="Baker S.E."/>
            <person name="Benoit I."/>
            <person name="Brakhage A.A."/>
            <person name="Braus G.H."/>
            <person name="Fischer R."/>
            <person name="Frisvad J.C."/>
            <person name="Goldman G.H."/>
            <person name="Houbraken J."/>
            <person name="Oakley B."/>
            <person name="Pocsi I."/>
            <person name="Scazzocchio C."/>
            <person name="Seiboth B."/>
            <person name="vanKuyk P.A."/>
            <person name="Wortman J."/>
            <person name="Dyer P.S."/>
            <person name="Grigoriev I.V."/>
        </authorList>
    </citation>
    <scope>NUCLEOTIDE SEQUENCE [LARGE SCALE GENOMIC DNA]</scope>
    <source>
        <strain evidence="5">CBS 593.65</strain>
    </source>
</reference>
<dbReference type="PANTHER" id="PTHR11808">
    <property type="entry name" value="TRANS-SULFURATION ENZYME FAMILY MEMBER"/>
    <property type="match status" value="1"/>
</dbReference>